<evidence type="ECO:0000313" key="1">
    <source>
        <dbReference type="EMBL" id="KAJ5504831.1"/>
    </source>
</evidence>
<dbReference type="EMBL" id="JAPWDS010000003">
    <property type="protein sequence ID" value="KAJ5504831.1"/>
    <property type="molecule type" value="Genomic_DNA"/>
</dbReference>
<gene>
    <name evidence="1" type="ORF">N7463_007705</name>
</gene>
<sequence length="131" mass="14720">MIPLIPRFLRVRTLLAALTLTIFLTWAILGFKIYIPKPISSQAITGLTPSHKQFWREFHALLDKHAPNTDPIIEYEKASTERFNPHNASPRPDTLSVPEEDIITMKEAHTGFVNAITDSPLSFPASTAQKV</sequence>
<proteinExistence type="predicted"/>
<protein>
    <submittedName>
        <fullName evidence="1">Alpha-mannosyltransferase</fullName>
    </submittedName>
</protein>
<name>A0A9X0C7V1_9EURO</name>
<dbReference type="AlphaFoldDB" id="A0A9X0C7V1"/>
<evidence type="ECO:0000313" key="2">
    <source>
        <dbReference type="Proteomes" id="UP001149954"/>
    </source>
</evidence>
<keyword evidence="2" id="KW-1185">Reference proteome</keyword>
<comment type="caution">
    <text evidence="1">The sequence shown here is derived from an EMBL/GenBank/DDBJ whole genome shotgun (WGS) entry which is preliminary data.</text>
</comment>
<reference evidence="1" key="2">
    <citation type="journal article" date="2023" name="IMA Fungus">
        <title>Comparative genomic study of the Penicillium genus elucidates a diverse pangenome and 15 lateral gene transfer events.</title>
        <authorList>
            <person name="Petersen C."/>
            <person name="Sorensen T."/>
            <person name="Nielsen M.R."/>
            <person name="Sondergaard T.E."/>
            <person name="Sorensen J.L."/>
            <person name="Fitzpatrick D.A."/>
            <person name="Frisvad J.C."/>
            <person name="Nielsen K.L."/>
        </authorList>
    </citation>
    <scope>NUCLEOTIDE SEQUENCE</scope>
    <source>
        <strain evidence="1">IBT 29495</strain>
    </source>
</reference>
<reference evidence="1" key="1">
    <citation type="submission" date="2022-12" db="EMBL/GenBank/DDBJ databases">
        <authorList>
            <person name="Petersen C."/>
        </authorList>
    </citation>
    <scope>NUCLEOTIDE SEQUENCE</scope>
    <source>
        <strain evidence="1">IBT 29495</strain>
    </source>
</reference>
<dbReference type="Proteomes" id="UP001149954">
    <property type="component" value="Unassembled WGS sequence"/>
</dbReference>
<accession>A0A9X0C7V1</accession>
<organism evidence="1 2">
    <name type="scientific">Penicillium fimorum</name>
    <dbReference type="NCBI Taxonomy" id="1882269"/>
    <lineage>
        <taxon>Eukaryota</taxon>
        <taxon>Fungi</taxon>
        <taxon>Dikarya</taxon>
        <taxon>Ascomycota</taxon>
        <taxon>Pezizomycotina</taxon>
        <taxon>Eurotiomycetes</taxon>
        <taxon>Eurotiomycetidae</taxon>
        <taxon>Eurotiales</taxon>
        <taxon>Aspergillaceae</taxon>
        <taxon>Penicillium</taxon>
    </lineage>
</organism>